<evidence type="ECO:0000313" key="1">
    <source>
        <dbReference type="EMBL" id="MPN63202.1"/>
    </source>
</evidence>
<comment type="caution">
    <text evidence="1">The sequence shown here is derived from an EMBL/GenBank/DDBJ whole genome shotgun (WGS) entry which is preliminary data.</text>
</comment>
<dbReference type="InterPro" id="IPR003724">
    <property type="entry name" value="CblAdoTrfase_CobA"/>
</dbReference>
<proteinExistence type="predicted"/>
<organism evidence="1">
    <name type="scientific">bioreactor metagenome</name>
    <dbReference type="NCBI Taxonomy" id="1076179"/>
    <lineage>
        <taxon>unclassified sequences</taxon>
        <taxon>metagenomes</taxon>
        <taxon>ecological metagenomes</taxon>
    </lineage>
</organism>
<protein>
    <submittedName>
        <fullName evidence="1">Cob(I)yrinic acid a,c-diamide adenosyltransferase</fullName>
        <ecNumber evidence="1">2.5.1.17</ecNumber>
    </submittedName>
</protein>
<keyword evidence="1" id="KW-0808">Transferase</keyword>
<dbReference type="InterPro" id="IPR027417">
    <property type="entry name" value="P-loop_NTPase"/>
</dbReference>
<dbReference type="GO" id="GO:0008817">
    <property type="term" value="F:corrinoid adenosyltransferase activity"/>
    <property type="evidence" value="ECO:0007669"/>
    <property type="project" value="UniProtKB-EC"/>
</dbReference>
<dbReference type="Gene3D" id="3.40.50.300">
    <property type="entry name" value="P-loop containing nucleotide triphosphate hydrolases"/>
    <property type="match status" value="1"/>
</dbReference>
<accession>A0A645JJ02</accession>
<dbReference type="SUPFAM" id="SSF52540">
    <property type="entry name" value="P-loop containing nucleoside triphosphate hydrolases"/>
    <property type="match status" value="1"/>
</dbReference>
<dbReference type="PANTHER" id="PTHR46638">
    <property type="entry name" value="CORRINOID ADENOSYLTRANSFERASE"/>
    <property type="match status" value="1"/>
</dbReference>
<dbReference type="AlphaFoldDB" id="A0A645JJ02"/>
<reference evidence="1" key="1">
    <citation type="submission" date="2019-08" db="EMBL/GenBank/DDBJ databases">
        <authorList>
            <person name="Kucharzyk K."/>
            <person name="Murdoch R.W."/>
            <person name="Higgins S."/>
            <person name="Loffler F."/>
        </authorList>
    </citation>
    <scope>NUCLEOTIDE SEQUENCE</scope>
</reference>
<gene>
    <name evidence="1" type="primary">cobO_21</name>
    <name evidence="1" type="ORF">SDC9_210957</name>
</gene>
<dbReference type="GO" id="GO:0005524">
    <property type="term" value="F:ATP binding"/>
    <property type="evidence" value="ECO:0007669"/>
    <property type="project" value="InterPro"/>
</dbReference>
<name>A0A645JJ02_9ZZZZ</name>
<dbReference type="Pfam" id="PF02572">
    <property type="entry name" value="CobA_CobO_BtuR"/>
    <property type="match status" value="1"/>
</dbReference>
<dbReference type="GO" id="GO:0009236">
    <property type="term" value="P:cobalamin biosynthetic process"/>
    <property type="evidence" value="ECO:0007669"/>
    <property type="project" value="InterPro"/>
</dbReference>
<dbReference type="EMBL" id="VSSQ01142257">
    <property type="protein sequence ID" value="MPN63202.1"/>
    <property type="molecule type" value="Genomic_DNA"/>
</dbReference>
<dbReference type="PANTHER" id="PTHR46638:SF1">
    <property type="entry name" value="CORRINOID ADENOSYLTRANSFERASE"/>
    <property type="match status" value="1"/>
</dbReference>
<sequence>MLKRLPNICVFRSNVDFGFFSTMSDDEKQHITNIHNSLMEDALEYLGTEGMLVLDEVTHAINFNLINCEKFRTFIDGKPQSIELVMTGRNPKEYLIETADYVSEIKKVKHPFDRGITARKGIEL</sequence>
<dbReference type="EC" id="2.5.1.17" evidence="1"/>